<protein>
    <submittedName>
        <fullName evidence="2">Uncharacterized protein</fullName>
    </submittedName>
</protein>
<keyword evidence="1" id="KW-0472">Membrane</keyword>
<keyword evidence="1" id="KW-0812">Transmembrane</keyword>
<accession>A0A6A5WCH1</accession>
<reference evidence="2" key="1">
    <citation type="journal article" date="2020" name="Stud. Mycol.">
        <title>101 Dothideomycetes genomes: a test case for predicting lifestyles and emergence of pathogens.</title>
        <authorList>
            <person name="Haridas S."/>
            <person name="Albert R."/>
            <person name="Binder M."/>
            <person name="Bloem J."/>
            <person name="Labutti K."/>
            <person name="Salamov A."/>
            <person name="Andreopoulos B."/>
            <person name="Baker S."/>
            <person name="Barry K."/>
            <person name="Bills G."/>
            <person name="Bluhm B."/>
            <person name="Cannon C."/>
            <person name="Castanera R."/>
            <person name="Culley D."/>
            <person name="Daum C."/>
            <person name="Ezra D."/>
            <person name="Gonzalez J."/>
            <person name="Henrissat B."/>
            <person name="Kuo A."/>
            <person name="Liang C."/>
            <person name="Lipzen A."/>
            <person name="Lutzoni F."/>
            <person name="Magnuson J."/>
            <person name="Mondo S."/>
            <person name="Nolan M."/>
            <person name="Ohm R."/>
            <person name="Pangilinan J."/>
            <person name="Park H.-J."/>
            <person name="Ramirez L."/>
            <person name="Alfaro M."/>
            <person name="Sun H."/>
            <person name="Tritt A."/>
            <person name="Yoshinaga Y."/>
            <person name="Zwiers L.-H."/>
            <person name="Turgeon B."/>
            <person name="Goodwin S."/>
            <person name="Spatafora J."/>
            <person name="Crous P."/>
            <person name="Grigoriev I."/>
        </authorList>
    </citation>
    <scope>NUCLEOTIDE SEQUENCE</scope>
    <source>
        <strain evidence="2">CBS 123094</strain>
    </source>
</reference>
<dbReference type="Proteomes" id="UP000799779">
    <property type="component" value="Unassembled WGS sequence"/>
</dbReference>
<evidence type="ECO:0000313" key="3">
    <source>
        <dbReference type="Proteomes" id="UP000799779"/>
    </source>
</evidence>
<name>A0A6A5WCH1_9PLEO</name>
<dbReference type="AlphaFoldDB" id="A0A6A5WCH1"/>
<evidence type="ECO:0000256" key="1">
    <source>
        <dbReference type="SAM" id="Phobius"/>
    </source>
</evidence>
<keyword evidence="1" id="KW-1133">Transmembrane helix</keyword>
<keyword evidence="3" id="KW-1185">Reference proteome</keyword>
<organism evidence="2 3">
    <name type="scientific">Amniculicola lignicola CBS 123094</name>
    <dbReference type="NCBI Taxonomy" id="1392246"/>
    <lineage>
        <taxon>Eukaryota</taxon>
        <taxon>Fungi</taxon>
        <taxon>Dikarya</taxon>
        <taxon>Ascomycota</taxon>
        <taxon>Pezizomycotina</taxon>
        <taxon>Dothideomycetes</taxon>
        <taxon>Pleosporomycetidae</taxon>
        <taxon>Pleosporales</taxon>
        <taxon>Amniculicolaceae</taxon>
        <taxon>Amniculicola</taxon>
    </lineage>
</organism>
<feature type="transmembrane region" description="Helical" evidence="1">
    <location>
        <begin position="77"/>
        <end position="97"/>
    </location>
</feature>
<evidence type="ECO:0000313" key="2">
    <source>
        <dbReference type="EMBL" id="KAF1999372.1"/>
    </source>
</evidence>
<gene>
    <name evidence="2" type="ORF">P154DRAFT_230173</name>
</gene>
<proteinExistence type="predicted"/>
<sequence>MYWKVPRQLSKHNTCPPSRARAGTRKTTTTLLTPSHVHVLSFATTGVCVSPRTATAAGIPAFLLPSSRRIRRSLSILAHYCIVFGGLAVTAPSQAILPPPWRSIHPRWLPPG</sequence>
<dbReference type="EMBL" id="ML977596">
    <property type="protein sequence ID" value="KAF1999372.1"/>
    <property type="molecule type" value="Genomic_DNA"/>
</dbReference>